<gene>
    <name evidence="1" type="ORF">PDM29_02050</name>
</gene>
<reference evidence="1 2" key="1">
    <citation type="submission" date="2022-12" db="EMBL/GenBank/DDBJ databases">
        <title>Two new species, Stenotrophomonas aracearum and Stenotrophomonas oahuensis, isolated from Anthurium (Araceae family) in Hawaii.</title>
        <authorList>
            <person name="Chunag S.C."/>
            <person name="Dobhal S."/>
            <person name="Alvarez A."/>
            <person name="Arif M."/>
        </authorList>
    </citation>
    <scope>NUCLEOTIDE SEQUENCE [LARGE SCALE GENOMIC DNA]</scope>
    <source>
        <strain evidence="1 2">A5586</strain>
    </source>
</reference>
<proteinExistence type="predicted"/>
<keyword evidence="1" id="KW-0808">Transferase</keyword>
<evidence type="ECO:0000313" key="2">
    <source>
        <dbReference type="Proteomes" id="UP001302072"/>
    </source>
</evidence>
<dbReference type="EMBL" id="CP115541">
    <property type="protein sequence ID" value="WNH53078.1"/>
    <property type="molecule type" value="Genomic_DNA"/>
</dbReference>
<evidence type="ECO:0000313" key="1">
    <source>
        <dbReference type="EMBL" id="WNH53078.1"/>
    </source>
</evidence>
<accession>A0ABY9YSD1</accession>
<dbReference type="Proteomes" id="UP001302072">
    <property type="component" value="Chromosome"/>
</dbReference>
<dbReference type="RefSeq" id="WP_311192241.1">
    <property type="nucleotide sequence ID" value="NZ_CP115541.1"/>
</dbReference>
<keyword evidence="2" id="KW-1185">Reference proteome</keyword>
<dbReference type="Gene3D" id="3.40.50.300">
    <property type="entry name" value="P-loop containing nucleotide triphosphate hydrolases"/>
    <property type="match status" value="1"/>
</dbReference>
<dbReference type="SUPFAM" id="SSF52540">
    <property type="entry name" value="P-loop containing nucleoside triphosphate hydrolases"/>
    <property type="match status" value="1"/>
</dbReference>
<dbReference type="InterPro" id="IPR027417">
    <property type="entry name" value="P-loop_NTPase"/>
</dbReference>
<keyword evidence="1" id="KW-0418">Kinase</keyword>
<protein>
    <submittedName>
        <fullName evidence="1">Kinase</fullName>
    </submittedName>
</protein>
<sequence length="279" mass="31179">MRTAPYMPRDKGFPAELVAQALDDALAVPSPVPVLAISGLQGSGKSTLAAQVVALAQARGLRAATLSIDDFYLTRAQRQRLARQVHPLLLTRGPPGTHDLPLAHATLDAIAAQRPVALPRFDKLADERVGPALWPQLDGALDLLVFEGWFLGTPAQDPADLIAPLNALEREADADGRWRQWCNQSLADHYPALWQRCDRLWFLQPPDFSVVPRWRWQQEQHLQAAQPERSSMSRPQLERFVQYYERVSRQALRSLPARADRVVVLDDQRQVVASATTAR</sequence>
<organism evidence="1 2">
    <name type="scientific">Stenotrophomonas oahuensis</name>
    <dbReference type="NCBI Taxonomy" id="3003271"/>
    <lineage>
        <taxon>Bacteria</taxon>
        <taxon>Pseudomonadati</taxon>
        <taxon>Pseudomonadota</taxon>
        <taxon>Gammaproteobacteria</taxon>
        <taxon>Lysobacterales</taxon>
        <taxon>Lysobacteraceae</taxon>
        <taxon>Stenotrophomonas</taxon>
    </lineage>
</organism>
<dbReference type="GO" id="GO:0016301">
    <property type="term" value="F:kinase activity"/>
    <property type="evidence" value="ECO:0007669"/>
    <property type="project" value="UniProtKB-KW"/>
</dbReference>
<name>A0ABY9YSD1_9GAMM</name>